<evidence type="ECO:0008006" key="3">
    <source>
        <dbReference type="Google" id="ProtNLM"/>
    </source>
</evidence>
<protein>
    <recommendedName>
        <fullName evidence="3">AraC family transcriptional regulator</fullName>
    </recommendedName>
</protein>
<sequence length="93" mass="11098">MEKKIENLTIFTKYQHLQVILNYYLDEDMLVQRDGFHFESIQITADCLSFLGKNGGDFTINLKDYPEKCVNTDFQNFYILRNNTSRLEIYFPL</sequence>
<accession>A0ABT9XV27</accession>
<comment type="caution">
    <text evidence="1">The sequence shown here is derived from an EMBL/GenBank/DDBJ whole genome shotgun (WGS) entry which is preliminary data.</text>
</comment>
<evidence type="ECO:0000313" key="1">
    <source>
        <dbReference type="EMBL" id="MDQ0199418.1"/>
    </source>
</evidence>
<keyword evidence="2" id="KW-1185">Reference proteome</keyword>
<gene>
    <name evidence="1" type="ORF">J2S10_002600</name>
</gene>
<reference evidence="1 2" key="1">
    <citation type="submission" date="2023-07" db="EMBL/GenBank/DDBJ databases">
        <title>Genomic Encyclopedia of Type Strains, Phase IV (KMG-IV): sequencing the most valuable type-strain genomes for metagenomic binning, comparative biology and taxonomic classification.</title>
        <authorList>
            <person name="Goeker M."/>
        </authorList>
    </citation>
    <scope>NUCLEOTIDE SEQUENCE [LARGE SCALE GENOMIC DNA]</scope>
    <source>
        <strain evidence="1 2">DSM 27594</strain>
    </source>
</reference>
<dbReference type="Proteomes" id="UP001224122">
    <property type="component" value="Unassembled WGS sequence"/>
</dbReference>
<proteinExistence type="predicted"/>
<organism evidence="1 2">
    <name type="scientific">Neobacillus ginsengisoli</name>
    <dbReference type="NCBI Taxonomy" id="904295"/>
    <lineage>
        <taxon>Bacteria</taxon>
        <taxon>Bacillati</taxon>
        <taxon>Bacillota</taxon>
        <taxon>Bacilli</taxon>
        <taxon>Bacillales</taxon>
        <taxon>Bacillaceae</taxon>
        <taxon>Neobacillus</taxon>
    </lineage>
</organism>
<dbReference type="EMBL" id="JAUSTW010000004">
    <property type="protein sequence ID" value="MDQ0199418.1"/>
    <property type="molecule type" value="Genomic_DNA"/>
</dbReference>
<name>A0ABT9XV27_9BACI</name>
<dbReference type="RefSeq" id="WP_307408312.1">
    <property type="nucleotide sequence ID" value="NZ_JAUSTW010000004.1"/>
</dbReference>
<evidence type="ECO:0000313" key="2">
    <source>
        <dbReference type="Proteomes" id="UP001224122"/>
    </source>
</evidence>